<proteinExistence type="predicted"/>
<dbReference type="OrthoDB" id="9812622at2"/>
<reference evidence="1 2" key="1">
    <citation type="submission" date="2018-05" db="EMBL/GenBank/DDBJ databases">
        <title>Genomic Encyclopedia of Type Strains, Phase IV (KMG-IV): sequencing the most valuable type-strain genomes for metagenomic binning, comparative biology and taxonomic classification.</title>
        <authorList>
            <person name="Goeker M."/>
        </authorList>
    </citation>
    <scope>NUCLEOTIDE SEQUENCE [LARGE SCALE GENOMIC DNA]</scope>
    <source>
        <strain evidence="1 2">DSM 6986</strain>
    </source>
</reference>
<accession>A0A316CM30</accession>
<name>A0A316CM30_PSESE</name>
<evidence type="ECO:0000313" key="1">
    <source>
        <dbReference type="EMBL" id="PWJ81495.1"/>
    </source>
</evidence>
<sequence>MSNVIGLNGHIPSKAGEPQEALIRIIEALLEKAKTGELQSFIGTGFVTDGGRLTAWFDHGENVYEMMGSLAFLQHEFAKRHPDAG</sequence>
<keyword evidence="2" id="KW-1185">Reference proteome</keyword>
<dbReference type="AlphaFoldDB" id="A0A316CM30"/>
<gene>
    <name evidence="1" type="ORF">C7441_11027</name>
</gene>
<dbReference type="EMBL" id="QGGG01000010">
    <property type="protein sequence ID" value="PWJ81495.1"/>
    <property type="molecule type" value="Genomic_DNA"/>
</dbReference>
<evidence type="ECO:0000313" key="2">
    <source>
        <dbReference type="Proteomes" id="UP000245396"/>
    </source>
</evidence>
<comment type="caution">
    <text evidence="1">The sequence shown here is derived from an EMBL/GenBank/DDBJ whole genome shotgun (WGS) entry which is preliminary data.</text>
</comment>
<organism evidence="1 2">
    <name type="scientific">Pseudaminobacter salicylatoxidans</name>
    <dbReference type="NCBI Taxonomy" id="93369"/>
    <lineage>
        <taxon>Bacteria</taxon>
        <taxon>Pseudomonadati</taxon>
        <taxon>Pseudomonadota</taxon>
        <taxon>Alphaproteobacteria</taxon>
        <taxon>Hyphomicrobiales</taxon>
        <taxon>Phyllobacteriaceae</taxon>
        <taxon>Pseudaminobacter</taxon>
    </lineage>
</organism>
<dbReference type="Proteomes" id="UP000245396">
    <property type="component" value="Unassembled WGS sequence"/>
</dbReference>
<dbReference type="RefSeq" id="WP_109613473.1">
    <property type="nucleotide sequence ID" value="NZ_QGGG01000010.1"/>
</dbReference>
<protein>
    <submittedName>
        <fullName evidence="1">Uncharacterized protein</fullName>
    </submittedName>
</protein>